<dbReference type="AlphaFoldDB" id="A0A0A0K6N3"/>
<keyword evidence="2" id="KW-1185">Reference proteome</keyword>
<dbReference type="eggNOG" id="ENOG502RRAA">
    <property type="taxonomic scope" value="Eukaryota"/>
</dbReference>
<dbReference type="Proteomes" id="UP000029981">
    <property type="component" value="Chromosome 7"/>
</dbReference>
<dbReference type="EMBL" id="CM002928">
    <property type="protein sequence ID" value="KGN44554.1"/>
    <property type="molecule type" value="Genomic_DNA"/>
</dbReference>
<reference evidence="1 2" key="3">
    <citation type="journal article" date="2010" name="BMC Genomics">
        <title>Transcriptome sequencing and comparative analysis of cucumber flowers with different sex types.</title>
        <authorList>
            <person name="Guo S."/>
            <person name="Zheng Y."/>
            <person name="Joung J.G."/>
            <person name="Liu S."/>
            <person name="Zhang Z."/>
            <person name="Crasta O.R."/>
            <person name="Sobral B.W."/>
            <person name="Xu Y."/>
            <person name="Huang S."/>
            <person name="Fei Z."/>
        </authorList>
    </citation>
    <scope>NUCLEOTIDE SEQUENCE [LARGE SCALE GENOMIC DNA]</scope>
    <source>
        <strain evidence="2">cv. 9930</strain>
    </source>
</reference>
<dbReference type="PANTHER" id="PTHR47818">
    <property type="entry name" value="RNI-LIKE SUPERFAMILY PROTEIN"/>
    <property type="match status" value="1"/>
</dbReference>
<reference evidence="1 2" key="2">
    <citation type="journal article" date="2009" name="PLoS ONE">
        <title>An integrated genetic and cytogenetic map of the cucumber genome.</title>
        <authorList>
            <person name="Ren Y."/>
            <person name="Zhang Z."/>
            <person name="Liu J."/>
            <person name="Staub J.E."/>
            <person name="Han Y."/>
            <person name="Cheng Z."/>
            <person name="Li X."/>
            <person name="Lu J."/>
            <person name="Miao H."/>
            <person name="Kang H."/>
            <person name="Xie B."/>
            <person name="Gu X."/>
            <person name="Wang X."/>
            <person name="Du Y."/>
            <person name="Jin W."/>
            <person name="Huang S."/>
        </authorList>
    </citation>
    <scope>NUCLEOTIDE SEQUENCE [LARGE SCALE GENOMIC DNA]</scope>
    <source>
        <strain evidence="2">cv. 9930</strain>
    </source>
</reference>
<organism evidence="1 2">
    <name type="scientific">Cucumis sativus</name>
    <name type="common">Cucumber</name>
    <dbReference type="NCBI Taxonomy" id="3659"/>
    <lineage>
        <taxon>Eukaryota</taxon>
        <taxon>Viridiplantae</taxon>
        <taxon>Streptophyta</taxon>
        <taxon>Embryophyta</taxon>
        <taxon>Tracheophyta</taxon>
        <taxon>Spermatophyta</taxon>
        <taxon>Magnoliopsida</taxon>
        <taxon>eudicotyledons</taxon>
        <taxon>Gunneridae</taxon>
        <taxon>Pentapetalae</taxon>
        <taxon>rosids</taxon>
        <taxon>fabids</taxon>
        <taxon>Cucurbitales</taxon>
        <taxon>Cucurbitaceae</taxon>
        <taxon>Benincaseae</taxon>
        <taxon>Cucumis</taxon>
    </lineage>
</organism>
<reference evidence="1 2" key="4">
    <citation type="journal article" date="2011" name="BMC Genomics">
        <title>RNA-Seq improves annotation of protein-coding genes in the cucumber genome.</title>
        <authorList>
            <person name="Li Z."/>
            <person name="Zhang Z."/>
            <person name="Yan P."/>
            <person name="Huang S."/>
            <person name="Fei Z."/>
            <person name="Lin K."/>
        </authorList>
    </citation>
    <scope>NUCLEOTIDE SEQUENCE [LARGE SCALE GENOMIC DNA]</scope>
    <source>
        <strain evidence="2">cv. 9930</strain>
    </source>
</reference>
<dbReference type="Gramene" id="KGN44554">
    <property type="protein sequence ID" value="KGN44554"/>
    <property type="gene ID" value="Csa_7G330380"/>
</dbReference>
<dbReference type="PANTHER" id="PTHR47818:SF2">
    <property type="entry name" value="F-BOX DOMAIN-CONTAINING PROTEIN"/>
    <property type="match status" value="1"/>
</dbReference>
<evidence type="ECO:0000313" key="2">
    <source>
        <dbReference type="Proteomes" id="UP000029981"/>
    </source>
</evidence>
<sequence length="61" mass="6764">MAEAPSLLSLCIALVRDEILQRDDVPPALYDLPPHLLDTLALRLPPLALRNLQSGMYVFPP</sequence>
<protein>
    <submittedName>
        <fullName evidence="1">Uncharacterized protein</fullName>
    </submittedName>
</protein>
<proteinExistence type="predicted"/>
<evidence type="ECO:0000313" key="1">
    <source>
        <dbReference type="EMBL" id="KGN44554.1"/>
    </source>
</evidence>
<reference evidence="1 2" key="1">
    <citation type="journal article" date="2009" name="Nat. Genet.">
        <title>The genome of the cucumber, Cucumis sativus L.</title>
        <authorList>
            <person name="Huang S."/>
            <person name="Li R."/>
            <person name="Zhang Z."/>
            <person name="Li L."/>
            <person name="Gu X."/>
            <person name="Fan W."/>
            <person name="Lucas W.J."/>
            <person name="Wang X."/>
            <person name="Xie B."/>
            <person name="Ni P."/>
            <person name="Ren Y."/>
            <person name="Zhu H."/>
            <person name="Li J."/>
            <person name="Lin K."/>
            <person name="Jin W."/>
            <person name="Fei Z."/>
            <person name="Li G."/>
            <person name="Staub J."/>
            <person name="Kilian A."/>
            <person name="van der Vossen E.A."/>
            <person name="Wu Y."/>
            <person name="Guo J."/>
            <person name="He J."/>
            <person name="Jia Z."/>
            <person name="Ren Y."/>
            <person name="Tian G."/>
            <person name="Lu Y."/>
            <person name="Ruan J."/>
            <person name="Qian W."/>
            <person name="Wang M."/>
            <person name="Huang Q."/>
            <person name="Li B."/>
            <person name="Xuan Z."/>
            <person name="Cao J."/>
            <person name="Asan"/>
            <person name="Wu Z."/>
            <person name="Zhang J."/>
            <person name="Cai Q."/>
            <person name="Bai Y."/>
            <person name="Zhao B."/>
            <person name="Han Y."/>
            <person name="Li Y."/>
            <person name="Li X."/>
            <person name="Wang S."/>
            <person name="Shi Q."/>
            <person name="Liu S."/>
            <person name="Cho W.K."/>
            <person name="Kim J.Y."/>
            <person name="Xu Y."/>
            <person name="Heller-Uszynska K."/>
            <person name="Miao H."/>
            <person name="Cheng Z."/>
            <person name="Zhang S."/>
            <person name="Wu J."/>
            <person name="Yang Y."/>
            <person name="Kang H."/>
            <person name="Li M."/>
            <person name="Liang H."/>
            <person name="Ren X."/>
            <person name="Shi Z."/>
            <person name="Wen M."/>
            <person name="Jian M."/>
            <person name="Yang H."/>
            <person name="Zhang G."/>
            <person name="Yang Z."/>
            <person name="Chen R."/>
            <person name="Liu S."/>
            <person name="Li J."/>
            <person name="Ma L."/>
            <person name="Liu H."/>
            <person name="Zhou Y."/>
            <person name="Zhao J."/>
            <person name="Fang X."/>
            <person name="Li G."/>
            <person name="Fang L."/>
            <person name="Li Y."/>
            <person name="Liu D."/>
            <person name="Zheng H."/>
            <person name="Zhang Y."/>
            <person name="Qin N."/>
            <person name="Li Z."/>
            <person name="Yang G."/>
            <person name="Yang S."/>
            <person name="Bolund L."/>
            <person name="Kristiansen K."/>
            <person name="Zheng H."/>
            <person name="Li S."/>
            <person name="Zhang X."/>
            <person name="Yang H."/>
            <person name="Wang J."/>
            <person name="Sun R."/>
            <person name="Zhang B."/>
            <person name="Jiang S."/>
            <person name="Wang J."/>
            <person name="Du Y."/>
            <person name="Li S."/>
        </authorList>
    </citation>
    <scope>NUCLEOTIDE SEQUENCE [LARGE SCALE GENOMIC DNA]</scope>
    <source>
        <strain evidence="2">cv. 9930</strain>
    </source>
</reference>
<gene>
    <name evidence="1" type="ORF">Csa_7G330380</name>
</gene>
<accession>A0A0A0K6N3</accession>
<name>A0A0A0K6N3_CUCSA</name>